<dbReference type="OrthoDB" id="1001388at2759"/>
<reference evidence="3 4" key="1">
    <citation type="journal article" date="2018" name="Mol. Plant">
        <title>The genome of Artemisia annua provides insight into the evolution of Asteraceae family and artemisinin biosynthesis.</title>
        <authorList>
            <person name="Shen Q."/>
            <person name="Zhang L."/>
            <person name="Liao Z."/>
            <person name="Wang S."/>
            <person name="Yan T."/>
            <person name="Shi P."/>
            <person name="Liu M."/>
            <person name="Fu X."/>
            <person name="Pan Q."/>
            <person name="Wang Y."/>
            <person name="Lv Z."/>
            <person name="Lu X."/>
            <person name="Zhang F."/>
            <person name="Jiang W."/>
            <person name="Ma Y."/>
            <person name="Chen M."/>
            <person name="Hao X."/>
            <person name="Li L."/>
            <person name="Tang Y."/>
            <person name="Lv G."/>
            <person name="Zhou Y."/>
            <person name="Sun X."/>
            <person name="Brodelius P.E."/>
            <person name="Rose J.K.C."/>
            <person name="Tang K."/>
        </authorList>
    </citation>
    <scope>NUCLEOTIDE SEQUENCE [LARGE SCALE GENOMIC DNA]</scope>
    <source>
        <strain evidence="4">cv. Huhao1</strain>
        <tissue evidence="3">Leaf</tissue>
    </source>
</reference>
<evidence type="ECO:0000259" key="2">
    <source>
        <dbReference type="Pfam" id="PF03372"/>
    </source>
</evidence>
<comment type="caution">
    <text evidence="3">The sequence shown here is derived from an EMBL/GenBank/DDBJ whole genome shotgun (WGS) entry which is preliminary data.</text>
</comment>
<dbReference type="PANTHER" id="PTHR33710:SF71">
    <property type="entry name" value="ENDONUCLEASE_EXONUCLEASE_PHOSPHATASE DOMAIN-CONTAINING PROTEIN"/>
    <property type="match status" value="1"/>
</dbReference>
<evidence type="ECO:0000313" key="3">
    <source>
        <dbReference type="EMBL" id="PWA81757.1"/>
    </source>
</evidence>
<feature type="transmembrane region" description="Helical" evidence="1">
    <location>
        <begin position="20"/>
        <end position="38"/>
    </location>
</feature>
<dbReference type="EMBL" id="PKPP01001552">
    <property type="protein sequence ID" value="PWA81757.1"/>
    <property type="molecule type" value="Genomic_DNA"/>
</dbReference>
<dbReference type="Gene3D" id="3.60.10.10">
    <property type="entry name" value="Endonuclease/exonuclease/phosphatase"/>
    <property type="match status" value="1"/>
</dbReference>
<keyword evidence="4" id="KW-1185">Reference proteome</keyword>
<evidence type="ECO:0000313" key="4">
    <source>
        <dbReference type="Proteomes" id="UP000245207"/>
    </source>
</evidence>
<dbReference type="Pfam" id="PF03372">
    <property type="entry name" value="Exo_endo_phos"/>
    <property type="match status" value="1"/>
</dbReference>
<dbReference type="GO" id="GO:0003824">
    <property type="term" value="F:catalytic activity"/>
    <property type="evidence" value="ECO:0007669"/>
    <property type="project" value="InterPro"/>
</dbReference>
<name>A0A2U1P7R9_ARTAN</name>
<evidence type="ECO:0000256" key="1">
    <source>
        <dbReference type="SAM" id="Phobius"/>
    </source>
</evidence>
<accession>A0A2U1P7R9</accession>
<dbReference type="Proteomes" id="UP000245207">
    <property type="component" value="Unassembled WGS sequence"/>
</dbReference>
<keyword evidence="1" id="KW-0812">Transmembrane</keyword>
<organism evidence="3 4">
    <name type="scientific">Artemisia annua</name>
    <name type="common">Sweet wormwood</name>
    <dbReference type="NCBI Taxonomy" id="35608"/>
    <lineage>
        <taxon>Eukaryota</taxon>
        <taxon>Viridiplantae</taxon>
        <taxon>Streptophyta</taxon>
        <taxon>Embryophyta</taxon>
        <taxon>Tracheophyta</taxon>
        <taxon>Spermatophyta</taxon>
        <taxon>Magnoliopsida</taxon>
        <taxon>eudicotyledons</taxon>
        <taxon>Gunneridae</taxon>
        <taxon>Pentapetalae</taxon>
        <taxon>asterids</taxon>
        <taxon>campanulids</taxon>
        <taxon>Asterales</taxon>
        <taxon>Asteraceae</taxon>
        <taxon>Asteroideae</taxon>
        <taxon>Anthemideae</taxon>
        <taxon>Artemisiinae</taxon>
        <taxon>Artemisia</taxon>
    </lineage>
</organism>
<sequence>MESRLHESESKRFKFIFPYYNVLVISSIGRAGGLLLFWKKECDLTIQNFSSNHIDFVVKEENGNLWRGTGIYGWPMQHEKYRTWGLLRSLKTNQRRPWVCFGDFNEALYAFEKAGRRGCNNSQMEAFREACNFCNLNDMSASGVKFTWNNGRRGTANVKKRLDRFLTNADWLNMFPGASFHNLARVASSQL</sequence>
<protein>
    <recommendedName>
        <fullName evidence="2">Endonuclease/exonuclease/phosphatase domain-containing protein</fullName>
    </recommendedName>
</protein>
<dbReference type="SUPFAM" id="SSF56219">
    <property type="entry name" value="DNase I-like"/>
    <property type="match status" value="1"/>
</dbReference>
<dbReference type="STRING" id="35608.A0A2U1P7R9"/>
<dbReference type="InterPro" id="IPR036691">
    <property type="entry name" value="Endo/exonu/phosph_ase_sf"/>
</dbReference>
<proteinExistence type="predicted"/>
<keyword evidence="1" id="KW-1133">Transmembrane helix</keyword>
<dbReference type="InterPro" id="IPR005135">
    <property type="entry name" value="Endo/exonuclease/phosphatase"/>
</dbReference>
<keyword evidence="1" id="KW-0472">Membrane</keyword>
<feature type="domain" description="Endonuclease/exonuclease/phosphatase" evidence="2">
    <location>
        <begin position="25"/>
        <end position="172"/>
    </location>
</feature>
<gene>
    <name evidence="3" type="ORF">CTI12_AA183830</name>
</gene>
<dbReference type="PANTHER" id="PTHR33710">
    <property type="entry name" value="BNAC02G09200D PROTEIN"/>
    <property type="match status" value="1"/>
</dbReference>
<dbReference type="AlphaFoldDB" id="A0A2U1P7R9"/>